<proteinExistence type="predicted"/>
<protein>
    <submittedName>
        <fullName evidence="2">Uncharacterized protein</fullName>
    </submittedName>
</protein>
<feature type="region of interest" description="Disordered" evidence="1">
    <location>
        <begin position="40"/>
        <end position="80"/>
    </location>
</feature>
<accession>A0AAD7AQM5</accession>
<evidence type="ECO:0000313" key="3">
    <source>
        <dbReference type="Proteomes" id="UP001218218"/>
    </source>
</evidence>
<dbReference type="AlphaFoldDB" id="A0AAD7AQM5"/>
<organism evidence="2 3">
    <name type="scientific">Mycena albidolilacea</name>
    <dbReference type="NCBI Taxonomy" id="1033008"/>
    <lineage>
        <taxon>Eukaryota</taxon>
        <taxon>Fungi</taxon>
        <taxon>Dikarya</taxon>
        <taxon>Basidiomycota</taxon>
        <taxon>Agaricomycotina</taxon>
        <taxon>Agaricomycetes</taxon>
        <taxon>Agaricomycetidae</taxon>
        <taxon>Agaricales</taxon>
        <taxon>Marasmiineae</taxon>
        <taxon>Mycenaceae</taxon>
        <taxon>Mycena</taxon>
    </lineage>
</organism>
<name>A0AAD7AQM5_9AGAR</name>
<gene>
    <name evidence="2" type="ORF">DFH08DRAFT_797049</name>
</gene>
<feature type="region of interest" description="Disordered" evidence="1">
    <location>
        <begin position="193"/>
        <end position="220"/>
    </location>
</feature>
<reference evidence="2" key="1">
    <citation type="submission" date="2023-03" db="EMBL/GenBank/DDBJ databases">
        <title>Massive genome expansion in bonnet fungi (Mycena s.s.) driven by repeated elements and novel gene families across ecological guilds.</title>
        <authorList>
            <consortium name="Lawrence Berkeley National Laboratory"/>
            <person name="Harder C.B."/>
            <person name="Miyauchi S."/>
            <person name="Viragh M."/>
            <person name="Kuo A."/>
            <person name="Thoen E."/>
            <person name="Andreopoulos B."/>
            <person name="Lu D."/>
            <person name="Skrede I."/>
            <person name="Drula E."/>
            <person name="Henrissat B."/>
            <person name="Morin E."/>
            <person name="Kohler A."/>
            <person name="Barry K."/>
            <person name="LaButti K."/>
            <person name="Morin E."/>
            <person name="Salamov A."/>
            <person name="Lipzen A."/>
            <person name="Mereny Z."/>
            <person name="Hegedus B."/>
            <person name="Baldrian P."/>
            <person name="Stursova M."/>
            <person name="Weitz H."/>
            <person name="Taylor A."/>
            <person name="Grigoriev I.V."/>
            <person name="Nagy L.G."/>
            <person name="Martin F."/>
            <person name="Kauserud H."/>
        </authorList>
    </citation>
    <scope>NUCLEOTIDE SEQUENCE</scope>
    <source>
        <strain evidence="2">CBHHK002</strain>
    </source>
</reference>
<feature type="compositionally biased region" description="Basic and acidic residues" evidence="1">
    <location>
        <begin position="44"/>
        <end position="64"/>
    </location>
</feature>
<sequence length="252" mass="28059">MVKQFWELRNKSIYRGKQAAVTCRLCCDICLQEEDVFQPVSDDDSQHNGEDDQVGENKRSEDTKRKHKARVQGRKAGKKGREFCGPWQPQCLHPWDLRNERQNQTKGYNAPQQGVLVPGSCLANHRETDGSLRKRTTHTYHPPSNAAAHSPLHTRACPAQVVHVPGEEHLSRVAARVAVACSPVAQPIETKHNGEEKVGEKEGGQLTKPTITGSIPPSPAPPAYNTMGRGLREGVHSYERNVLRLSVMLKLD</sequence>
<feature type="compositionally biased region" description="Basic and acidic residues" evidence="1">
    <location>
        <begin position="193"/>
        <end position="203"/>
    </location>
</feature>
<feature type="compositionally biased region" description="Basic residues" evidence="1">
    <location>
        <begin position="65"/>
        <end position="78"/>
    </location>
</feature>
<dbReference type="Proteomes" id="UP001218218">
    <property type="component" value="Unassembled WGS sequence"/>
</dbReference>
<evidence type="ECO:0000256" key="1">
    <source>
        <dbReference type="SAM" id="MobiDB-lite"/>
    </source>
</evidence>
<evidence type="ECO:0000313" key="2">
    <source>
        <dbReference type="EMBL" id="KAJ7366044.1"/>
    </source>
</evidence>
<dbReference type="EMBL" id="JARIHO010000002">
    <property type="protein sequence ID" value="KAJ7366044.1"/>
    <property type="molecule type" value="Genomic_DNA"/>
</dbReference>
<comment type="caution">
    <text evidence="2">The sequence shown here is derived from an EMBL/GenBank/DDBJ whole genome shotgun (WGS) entry which is preliminary data.</text>
</comment>
<keyword evidence="3" id="KW-1185">Reference proteome</keyword>